<comment type="caution">
    <text evidence="2">The sequence shown here is derived from an EMBL/GenBank/DDBJ whole genome shotgun (WGS) entry which is preliminary data.</text>
</comment>
<dbReference type="InterPro" id="IPR053837">
    <property type="entry name" value="AIMP3/p18_C"/>
</dbReference>
<dbReference type="GO" id="GO:0005634">
    <property type="term" value="C:nucleus"/>
    <property type="evidence" value="ECO:0007669"/>
    <property type="project" value="TreeGrafter"/>
</dbReference>
<dbReference type="EMBL" id="JARQZJ010000031">
    <property type="protein sequence ID" value="KAK9874117.1"/>
    <property type="molecule type" value="Genomic_DNA"/>
</dbReference>
<dbReference type="InterPro" id="IPR010987">
    <property type="entry name" value="Glutathione-S-Trfase_C-like"/>
</dbReference>
<evidence type="ECO:0000259" key="1">
    <source>
        <dbReference type="PROSITE" id="PS50405"/>
    </source>
</evidence>
<feature type="domain" description="GST C-terminal" evidence="1">
    <location>
        <begin position="37"/>
        <end position="170"/>
    </location>
</feature>
<name>A0AAW1U0G5_9CUCU</name>
<accession>A0AAW1U0G5</accession>
<dbReference type="PANTHER" id="PTHR44490">
    <property type="entry name" value="EUKARYOTIC TRANSLATION ELONGATION FACTOR 1 EPSILON-1"/>
    <property type="match status" value="1"/>
</dbReference>
<keyword evidence="3" id="KW-1185">Reference proteome</keyword>
<dbReference type="GO" id="GO:0017101">
    <property type="term" value="C:aminoacyl-tRNA synthetase multienzyme complex"/>
    <property type="evidence" value="ECO:0007669"/>
    <property type="project" value="InterPro"/>
</dbReference>
<dbReference type="Gene3D" id="1.20.1050.10">
    <property type="match status" value="1"/>
</dbReference>
<evidence type="ECO:0000313" key="3">
    <source>
        <dbReference type="Proteomes" id="UP001431783"/>
    </source>
</evidence>
<dbReference type="InterPro" id="IPR042450">
    <property type="entry name" value="EEF1E1"/>
</dbReference>
<sequence length="179" mass="20910">MDSETVNYLNNVARFLKVEPGKIITDEDYLLRRTKNNSVTKGFINIILQFLDESQSEYCLKHNINAVINTQIWQWLEYCIVYAAQAKSHQSIHQILKELNAILKLKTYLVSNKLTIADIVLYYILYGLMCNLTPIEKEVYLNVSRWFDNIQQDGRIRQTNKLVNFSCNYIINSVASLHI</sequence>
<dbReference type="Proteomes" id="UP001431783">
    <property type="component" value="Unassembled WGS sequence"/>
</dbReference>
<proteinExistence type="predicted"/>
<dbReference type="InterPro" id="IPR053836">
    <property type="entry name" value="Arc1-like_N"/>
</dbReference>
<dbReference type="AlphaFoldDB" id="A0AAW1U0G5"/>
<dbReference type="GO" id="GO:0043517">
    <property type="term" value="P:positive regulation of DNA damage response, signal transduction by p53 class mediator"/>
    <property type="evidence" value="ECO:0007669"/>
    <property type="project" value="InterPro"/>
</dbReference>
<dbReference type="GO" id="GO:0005737">
    <property type="term" value="C:cytoplasm"/>
    <property type="evidence" value="ECO:0007669"/>
    <property type="project" value="TreeGrafter"/>
</dbReference>
<dbReference type="PANTHER" id="PTHR44490:SF1">
    <property type="entry name" value="EUKARYOTIC TRANSLATION ELONGATION FACTOR 1 EPSILON-1"/>
    <property type="match status" value="1"/>
</dbReference>
<dbReference type="CDD" id="cd10305">
    <property type="entry name" value="GST_C_AIMP3"/>
    <property type="match status" value="1"/>
</dbReference>
<reference evidence="2 3" key="1">
    <citation type="submission" date="2023-03" db="EMBL/GenBank/DDBJ databases">
        <title>Genome insight into feeding habits of ladybird beetles.</title>
        <authorList>
            <person name="Li H.-S."/>
            <person name="Huang Y.-H."/>
            <person name="Pang H."/>
        </authorList>
    </citation>
    <scope>NUCLEOTIDE SEQUENCE [LARGE SCALE GENOMIC DNA]</scope>
    <source>
        <strain evidence="2">SYSU_2023b</strain>
        <tissue evidence="2">Whole body</tissue>
    </source>
</reference>
<organism evidence="2 3">
    <name type="scientific">Henosepilachna vigintioctopunctata</name>
    <dbReference type="NCBI Taxonomy" id="420089"/>
    <lineage>
        <taxon>Eukaryota</taxon>
        <taxon>Metazoa</taxon>
        <taxon>Ecdysozoa</taxon>
        <taxon>Arthropoda</taxon>
        <taxon>Hexapoda</taxon>
        <taxon>Insecta</taxon>
        <taxon>Pterygota</taxon>
        <taxon>Neoptera</taxon>
        <taxon>Endopterygota</taxon>
        <taxon>Coleoptera</taxon>
        <taxon>Polyphaga</taxon>
        <taxon>Cucujiformia</taxon>
        <taxon>Coccinelloidea</taxon>
        <taxon>Coccinellidae</taxon>
        <taxon>Epilachninae</taxon>
        <taxon>Epilachnini</taxon>
        <taxon>Henosepilachna</taxon>
    </lineage>
</organism>
<dbReference type="Pfam" id="PF21972">
    <property type="entry name" value="Arc1p_N_like"/>
    <property type="match status" value="1"/>
</dbReference>
<dbReference type="PROSITE" id="PS50405">
    <property type="entry name" value="GST_CTER"/>
    <property type="match status" value="1"/>
</dbReference>
<dbReference type="SUPFAM" id="SSF47616">
    <property type="entry name" value="GST C-terminal domain-like"/>
    <property type="match status" value="1"/>
</dbReference>
<protein>
    <recommendedName>
        <fullName evidence="1">GST C-terminal domain-containing protein</fullName>
    </recommendedName>
</protein>
<evidence type="ECO:0000313" key="2">
    <source>
        <dbReference type="EMBL" id="KAK9874117.1"/>
    </source>
</evidence>
<gene>
    <name evidence="2" type="ORF">WA026_002470</name>
</gene>
<dbReference type="InterPro" id="IPR036282">
    <property type="entry name" value="Glutathione-S-Trfase_C_sf"/>
</dbReference>